<keyword evidence="3" id="KW-1185">Reference proteome</keyword>
<sequence>MDTEDLIEKKVKIMILLYIMIIMLAMLPCMINQIIKICSYKQTTSLNVDDKYYQNYHWGNSYKIVIDCYDEEKEIAVSEKEFHAIKIGDKVLCNVYRSANRVVTVELNEHWKDAGDKYDN</sequence>
<keyword evidence="1" id="KW-0812">Transmembrane</keyword>
<reference evidence="2 3" key="1">
    <citation type="journal article" date="2020" name="Cell Host Microbe">
        <title>Functional and Genomic Variation between Human-Derived Isolates of Lachnospiraceae Reveals Inter- and Intra-Species Diversity.</title>
        <authorList>
            <person name="Sorbara M.T."/>
            <person name="Littmann E.R."/>
            <person name="Fontana E."/>
            <person name="Moody T.U."/>
            <person name="Kohout C.E."/>
            <person name="Gjonbalaj M."/>
            <person name="Eaton V."/>
            <person name="Seok R."/>
            <person name="Leiner I.M."/>
            <person name="Pamer E.G."/>
        </authorList>
    </citation>
    <scope>NUCLEOTIDE SEQUENCE [LARGE SCALE GENOMIC DNA]</scope>
    <source>
        <strain evidence="2 3">MSK.14.57</strain>
    </source>
</reference>
<accession>A0ABX2I162</accession>
<gene>
    <name evidence="2" type="ORF">G5A72_14190</name>
</gene>
<feature type="transmembrane region" description="Helical" evidence="1">
    <location>
        <begin position="15"/>
        <end position="35"/>
    </location>
</feature>
<proteinExistence type="predicted"/>
<name>A0ABX2I162_ANAHA</name>
<protein>
    <submittedName>
        <fullName evidence="2">Uncharacterized protein</fullName>
    </submittedName>
</protein>
<evidence type="ECO:0000256" key="1">
    <source>
        <dbReference type="SAM" id="Phobius"/>
    </source>
</evidence>
<dbReference type="Proteomes" id="UP001644750">
    <property type="component" value="Unassembled WGS sequence"/>
</dbReference>
<dbReference type="RefSeq" id="WP_173726179.1">
    <property type="nucleotide sequence ID" value="NZ_JAAIQD010000026.1"/>
</dbReference>
<keyword evidence="1" id="KW-1133">Transmembrane helix</keyword>
<evidence type="ECO:0000313" key="3">
    <source>
        <dbReference type="Proteomes" id="UP001644750"/>
    </source>
</evidence>
<dbReference type="EMBL" id="JAAITB010000038">
    <property type="protein sequence ID" value="NSJ80705.1"/>
    <property type="molecule type" value="Genomic_DNA"/>
</dbReference>
<organism evidence="2 3">
    <name type="scientific">Anaerostipes hadrus</name>
    <dbReference type="NCBI Taxonomy" id="649756"/>
    <lineage>
        <taxon>Bacteria</taxon>
        <taxon>Bacillati</taxon>
        <taxon>Bacillota</taxon>
        <taxon>Clostridia</taxon>
        <taxon>Lachnospirales</taxon>
        <taxon>Lachnospiraceae</taxon>
        <taxon>Anaerostipes</taxon>
    </lineage>
</organism>
<comment type="caution">
    <text evidence="2">The sequence shown here is derived from an EMBL/GenBank/DDBJ whole genome shotgun (WGS) entry which is preliminary data.</text>
</comment>
<keyword evidence="1" id="KW-0472">Membrane</keyword>
<evidence type="ECO:0000313" key="2">
    <source>
        <dbReference type="EMBL" id="NSJ80705.1"/>
    </source>
</evidence>